<dbReference type="EMBL" id="CP108140">
    <property type="protein sequence ID" value="WTP91321.1"/>
    <property type="molecule type" value="Genomic_DNA"/>
</dbReference>
<dbReference type="AlphaFoldDB" id="A0AAU1IA13"/>
<feature type="region of interest" description="Disordered" evidence="1">
    <location>
        <begin position="730"/>
        <end position="802"/>
    </location>
</feature>
<gene>
    <name evidence="2" type="ORF">OG477_41080</name>
</gene>
<reference evidence="2" key="1">
    <citation type="submission" date="2022-10" db="EMBL/GenBank/DDBJ databases">
        <title>The complete genomes of actinobacterial strains from the NBC collection.</title>
        <authorList>
            <person name="Joergensen T.S."/>
            <person name="Alvarez Arevalo M."/>
            <person name="Sterndorff E.B."/>
            <person name="Faurdal D."/>
            <person name="Vuksanovic O."/>
            <person name="Mourched A.-S."/>
            <person name="Charusanti P."/>
            <person name="Shaw S."/>
            <person name="Blin K."/>
            <person name="Weber T."/>
        </authorList>
    </citation>
    <scope>NUCLEOTIDE SEQUENCE</scope>
    <source>
        <strain evidence="2">NBC 00180</strain>
    </source>
</reference>
<evidence type="ECO:0008006" key="3">
    <source>
        <dbReference type="Google" id="ProtNLM"/>
    </source>
</evidence>
<organism evidence="2">
    <name type="scientific">Streptomyces sp. NBC_00180</name>
    <dbReference type="NCBI Taxonomy" id="2903632"/>
    <lineage>
        <taxon>Bacteria</taxon>
        <taxon>Bacillati</taxon>
        <taxon>Actinomycetota</taxon>
        <taxon>Actinomycetes</taxon>
        <taxon>Kitasatosporales</taxon>
        <taxon>Streptomycetaceae</taxon>
        <taxon>Streptomyces</taxon>
    </lineage>
</organism>
<evidence type="ECO:0000313" key="2">
    <source>
        <dbReference type="EMBL" id="WTP91321.1"/>
    </source>
</evidence>
<accession>A0AAU1IA13</accession>
<feature type="compositionally biased region" description="Gly residues" evidence="1">
    <location>
        <begin position="793"/>
        <end position="802"/>
    </location>
</feature>
<proteinExistence type="predicted"/>
<protein>
    <recommendedName>
        <fullName evidence="3">PE-PGRS family protein</fullName>
    </recommendedName>
</protein>
<sequence>MAVGNLSDGAGMAGEGQLSEHEEILMSVLDPKFATVKQAVREIAVPDTWRAFRDALCAQRADLRSLLWGTETEGGLRGLLTYMIDSDPGEGVPSPQDASYLEPPLDLPEWVIESMVLSALTPTVRAVRHSTRGAPWLESVGDSNQVLEAEDKAGYLLYWNEPAEPTYSFEVKALQSYVFGDTTLFYREISATEGEYSLDGTFTPEDRARTTAFLAQWDERMAAANVPPKGTLLSEPKQLRTYEPPLWVRQVADGAGGSETQYSGDEHFSGAGKLYADGVRALRRKATKARFSSSQREAMKSTVGPDATVSMGHSYAESDVQPSRLVLYLPKETQSRRKVTRVLDEGAKPPQPWVFMQGGERVPAGRYGWVLDPDFNFYLFNDDLNLIWKLETADGQAQNLDIPPEILQNADLHTFGNIPQLLERLQKEQDPSRHRVVEVVLRHSSNVQGGRVISAGICTVARVQVPATDAEGQPLYTTENDDGDPVLVPEGDLPANKQGTALTTGFEQAFSVDDVLSVADNDSGHYRPLVENHENAVKWLLRNRFMRQASNVRFVASDRSGGTTTYKDTMPRAGALDQALDHSGEPITYAELEARHDTARNAAARGFIKQGITAEIEHARRLCKTADPDAAKRRRRKFHQAYIKCAHLYDTDLKETPGGGDYLTALSQVEEMDPGELQAFHEAWQLMMGNNTTKDIALLLTDTECHTLGVDPTREGASTTETNWAETMREHMPSSADLSELGPATPPPTPYSSEAEDNEDNENNEPNEDDEPDGQARRQAPQPDPTNRDDDGYIGGGYFVQR</sequence>
<feature type="compositionally biased region" description="Acidic residues" evidence="1">
    <location>
        <begin position="754"/>
        <end position="773"/>
    </location>
</feature>
<name>A0AAU1IA13_9ACTN</name>
<evidence type="ECO:0000256" key="1">
    <source>
        <dbReference type="SAM" id="MobiDB-lite"/>
    </source>
</evidence>